<dbReference type="GeneID" id="66103047"/>
<comment type="caution">
    <text evidence="1">The sequence shown here is derived from an EMBL/GenBank/DDBJ whole genome shotgun (WGS) entry which is preliminary data.</text>
</comment>
<sequence length="111" mass="13066">MCKSIKEQLSIMGLLFGNTGEQLEELTEVRFLMMSWWLLHVGWKVVGERVRTNMEDFFEGVSLKTRLMLWDLHRLVLDVQRQIDLSAEYVSVFCQCYSTAKWLVLSLRAFS</sequence>
<dbReference type="InterPro" id="IPR006966">
    <property type="entry name" value="Peroxin-3"/>
</dbReference>
<dbReference type="OrthoDB" id="45930at2759"/>
<organism evidence="1 2">
    <name type="scientific">Guyanagaster necrorhizus</name>
    <dbReference type="NCBI Taxonomy" id="856835"/>
    <lineage>
        <taxon>Eukaryota</taxon>
        <taxon>Fungi</taxon>
        <taxon>Dikarya</taxon>
        <taxon>Basidiomycota</taxon>
        <taxon>Agaricomycotina</taxon>
        <taxon>Agaricomycetes</taxon>
        <taxon>Agaricomycetidae</taxon>
        <taxon>Agaricales</taxon>
        <taxon>Marasmiineae</taxon>
        <taxon>Physalacriaceae</taxon>
        <taxon>Guyanagaster</taxon>
    </lineage>
</organism>
<accession>A0A9P8AX11</accession>
<evidence type="ECO:0000313" key="2">
    <source>
        <dbReference type="Proteomes" id="UP000812287"/>
    </source>
</evidence>
<protein>
    <submittedName>
        <fullName evidence="1">Uncharacterized protein</fullName>
    </submittedName>
</protein>
<dbReference type="Pfam" id="PF04882">
    <property type="entry name" value="Peroxin-3"/>
    <property type="match status" value="1"/>
</dbReference>
<dbReference type="EMBL" id="MU250525">
    <property type="protein sequence ID" value="KAG7450935.1"/>
    <property type="molecule type" value="Genomic_DNA"/>
</dbReference>
<name>A0A9P8AX11_9AGAR</name>
<gene>
    <name evidence="1" type="ORF">BT62DRAFT_387469</name>
</gene>
<dbReference type="AlphaFoldDB" id="A0A9P8AX11"/>
<dbReference type="RefSeq" id="XP_043044435.1">
    <property type="nucleotide sequence ID" value="XM_043180751.1"/>
</dbReference>
<keyword evidence="2" id="KW-1185">Reference proteome</keyword>
<dbReference type="GO" id="GO:0007031">
    <property type="term" value="P:peroxisome organization"/>
    <property type="evidence" value="ECO:0007669"/>
    <property type="project" value="InterPro"/>
</dbReference>
<evidence type="ECO:0000313" key="1">
    <source>
        <dbReference type="EMBL" id="KAG7450935.1"/>
    </source>
</evidence>
<proteinExistence type="predicted"/>
<reference evidence="1" key="1">
    <citation type="submission" date="2020-11" db="EMBL/GenBank/DDBJ databases">
        <title>Adaptations for nitrogen fixation in a non-lichenized fungal sporocarp promotes dispersal by wood-feeding termites.</title>
        <authorList>
            <consortium name="DOE Joint Genome Institute"/>
            <person name="Koch R.A."/>
            <person name="Yoon G."/>
            <person name="Arayal U."/>
            <person name="Lail K."/>
            <person name="Amirebrahimi M."/>
            <person name="Labutti K."/>
            <person name="Lipzen A."/>
            <person name="Riley R."/>
            <person name="Barry K."/>
            <person name="Henrissat B."/>
            <person name="Grigoriev I.V."/>
            <person name="Herr J.R."/>
            <person name="Aime M.C."/>
        </authorList>
    </citation>
    <scope>NUCLEOTIDE SEQUENCE</scope>
    <source>
        <strain evidence="1">MCA 3950</strain>
    </source>
</reference>
<dbReference type="GO" id="GO:0005778">
    <property type="term" value="C:peroxisomal membrane"/>
    <property type="evidence" value="ECO:0007669"/>
    <property type="project" value="InterPro"/>
</dbReference>
<dbReference type="Proteomes" id="UP000812287">
    <property type="component" value="Unassembled WGS sequence"/>
</dbReference>